<reference evidence="6" key="3">
    <citation type="journal article" date="2017" name="Plant Physiol. Biochem.">
        <title>Differential oxidative and antioxidative response of duckweed Lemna minor toward plant growth promoting/inhibiting bacteria.</title>
        <authorList>
            <person name="Ishizawa H."/>
            <person name="Kuroda M."/>
            <person name="Morikawa M."/>
            <person name="Ike M."/>
        </authorList>
    </citation>
    <scope>NUCLEOTIDE SEQUENCE [LARGE SCALE GENOMIC DNA]</scope>
    <source>
        <strain evidence="6">H3</strain>
    </source>
</reference>
<organism evidence="5 6">
    <name type="scientific">Aquitalea magnusonii</name>
    <dbReference type="NCBI Taxonomy" id="332411"/>
    <lineage>
        <taxon>Bacteria</taxon>
        <taxon>Pseudomonadati</taxon>
        <taxon>Pseudomonadota</taxon>
        <taxon>Betaproteobacteria</taxon>
        <taxon>Neisseriales</taxon>
        <taxon>Chromobacteriaceae</taxon>
        <taxon>Aquitalea</taxon>
    </lineage>
</organism>
<dbReference type="GO" id="GO:0006355">
    <property type="term" value="P:regulation of DNA-templated transcription"/>
    <property type="evidence" value="ECO:0007669"/>
    <property type="project" value="InterPro"/>
</dbReference>
<dbReference type="Pfam" id="PF00196">
    <property type="entry name" value="GerE"/>
    <property type="match status" value="1"/>
</dbReference>
<dbReference type="Gene3D" id="1.10.10.10">
    <property type="entry name" value="Winged helix-like DNA-binding domain superfamily/Winged helix DNA-binding domain"/>
    <property type="match status" value="1"/>
</dbReference>
<dbReference type="PROSITE" id="PS00622">
    <property type="entry name" value="HTH_LUXR_1"/>
    <property type="match status" value="1"/>
</dbReference>
<reference evidence="5 6" key="2">
    <citation type="journal article" date="2017" name="Genome Announc.">
        <title>Draft genome sequence of Aquitalea magnusonii strain H3, a plant growth-promoting bacterium of duckweed Lemna minor.</title>
        <authorList>
            <person name="Ishizawa H."/>
            <person name="Kuroda M."/>
            <person name="Ike M."/>
        </authorList>
    </citation>
    <scope>NUCLEOTIDE SEQUENCE [LARGE SCALE GENOMIC DNA]</scope>
    <source>
        <strain evidence="5 6">H3</strain>
    </source>
</reference>
<proteinExistence type="predicted"/>
<evidence type="ECO:0000259" key="4">
    <source>
        <dbReference type="PROSITE" id="PS50043"/>
    </source>
</evidence>
<dbReference type="EMBL" id="AP018823">
    <property type="protein sequence ID" value="BBF85193.1"/>
    <property type="molecule type" value="Genomic_DNA"/>
</dbReference>
<evidence type="ECO:0000313" key="6">
    <source>
        <dbReference type="Proteomes" id="UP000198290"/>
    </source>
</evidence>
<dbReference type="KEGG" id="amah:DLM_1574"/>
<evidence type="ECO:0000313" key="5">
    <source>
        <dbReference type="EMBL" id="BBF85193.1"/>
    </source>
</evidence>
<keyword evidence="3" id="KW-0804">Transcription</keyword>
<evidence type="ECO:0000256" key="3">
    <source>
        <dbReference type="ARBA" id="ARBA00023163"/>
    </source>
</evidence>
<protein>
    <submittedName>
        <fullName evidence="5">Transcriptional regulator, LuxR family</fullName>
    </submittedName>
</protein>
<gene>
    <name evidence="5" type="ORF">DLM_1574</name>
</gene>
<keyword evidence="2" id="KW-0238">DNA-binding</keyword>
<dbReference type="Proteomes" id="UP000198290">
    <property type="component" value="Chromosome"/>
</dbReference>
<sequence length="273" mass="31023">MHASIALETAGSLLQSMGTPQFTSQLWQWLHDVVDPASYHMTALRFRRGSQQSAVEQLDVLFFAGEADPEETRLALSLYQRDMEWKQDRQLLQFIEQVQDPQLVLSRNDDHPPTAYGRMIAQSPLGEECSLLGCETDYVYLLSIFRTRHTPSFTLSELSRLRQTCHFLIPLLARHAQLSTPCLAASQDVLQQYFDRCLQLAGKQLSGRERLICHAMLQGWSVPQIAEHVSISQCSVRTYMERALTKIGVANKSELFAWCVAVEQTHRQSALLS</sequence>
<dbReference type="AlphaFoldDB" id="A0A3G9GEF7"/>
<dbReference type="PANTHER" id="PTHR44688:SF16">
    <property type="entry name" value="DNA-BINDING TRANSCRIPTIONAL ACTIVATOR DEVR_DOSR"/>
    <property type="match status" value="1"/>
</dbReference>
<name>A0A3G9GEF7_9NEIS</name>
<reference evidence="6" key="1">
    <citation type="journal article" date="2017" name="Biotechnol. Biofuels">
        <title>Evaluation of environmental bacterial communities as a factor affecting the growth of duckweed Lemna minor.</title>
        <authorList>
            <person name="Ishizawa H."/>
            <person name="Kuroda M."/>
            <person name="Morikawa M."/>
            <person name="Ike M."/>
        </authorList>
    </citation>
    <scope>NUCLEOTIDE SEQUENCE [LARGE SCALE GENOMIC DNA]</scope>
    <source>
        <strain evidence="6">H3</strain>
    </source>
</reference>
<keyword evidence="1" id="KW-0805">Transcription regulation</keyword>
<dbReference type="PANTHER" id="PTHR44688">
    <property type="entry name" value="DNA-BINDING TRANSCRIPTIONAL ACTIVATOR DEVR_DOSR"/>
    <property type="match status" value="1"/>
</dbReference>
<dbReference type="SUPFAM" id="SSF46894">
    <property type="entry name" value="C-terminal effector domain of the bipartite response regulators"/>
    <property type="match status" value="1"/>
</dbReference>
<dbReference type="GO" id="GO:0003677">
    <property type="term" value="F:DNA binding"/>
    <property type="evidence" value="ECO:0007669"/>
    <property type="project" value="UniProtKB-KW"/>
</dbReference>
<dbReference type="InterPro" id="IPR036388">
    <property type="entry name" value="WH-like_DNA-bd_sf"/>
</dbReference>
<dbReference type="OrthoDB" id="8585266at2"/>
<accession>A0A3G9GEF7</accession>
<feature type="domain" description="HTH luxR-type" evidence="4">
    <location>
        <begin position="198"/>
        <end position="263"/>
    </location>
</feature>
<dbReference type="RefSeq" id="WP_089084235.1">
    <property type="nucleotide sequence ID" value="NZ_AP018823.1"/>
</dbReference>
<dbReference type="PROSITE" id="PS50043">
    <property type="entry name" value="HTH_LUXR_2"/>
    <property type="match status" value="1"/>
</dbReference>
<evidence type="ECO:0000256" key="1">
    <source>
        <dbReference type="ARBA" id="ARBA00023015"/>
    </source>
</evidence>
<keyword evidence="6" id="KW-1185">Reference proteome</keyword>
<dbReference type="InterPro" id="IPR000792">
    <property type="entry name" value="Tscrpt_reg_LuxR_C"/>
</dbReference>
<dbReference type="InterPro" id="IPR016032">
    <property type="entry name" value="Sig_transdc_resp-reg_C-effctor"/>
</dbReference>
<evidence type="ECO:0000256" key="2">
    <source>
        <dbReference type="ARBA" id="ARBA00023125"/>
    </source>
</evidence>
<dbReference type="SMART" id="SM00421">
    <property type="entry name" value="HTH_LUXR"/>
    <property type="match status" value="1"/>
</dbReference>